<evidence type="ECO:0000259" key="1">
    <source>
        <dbReference type="Pfam" id="PF00561"/>
    </source>
</evidence>
<keyword evidence="3" id="KW-1185">Reference proteome</keyword>
<organism evidence="2 3">
    <name type="scientific">Trebonia kvetii</name>
    <dbReference type="NCBI Taxonomy" id="2480626"/>
    <lineage>
        <taxon>Bacteria</taxon>
        <taxon>Bacillati</taxon>
        <taxon>Actinomycetota</taxon>
        <taxon>Actinomycetes</taxon>
        <taxon>Streptosporangiales</taxon>
        <taxon>Treboniaceae</taxon>
        <taxon>Trebonia</taxon>
    </lineage>
</organism>
<dbReference type="InterPro" id="IPR000073">
    <property type="entry name" value="AB_hydrolase_1"/>
</dbReference>
<keyword evidence="2" id="KW-0378">Hydrolase</keyword>
<evidence type="ECO:0000313" key="3">
    <source>
        <dbReference type="Proteomes" id="UP000460272"/>
    </source>
</evidence>
<dbReference type="GO" id="GO:0016787">
    <property type="term" value="F:hydrolase activity"/>
    <property type="evidence" value="ECO:0007669"/>
    <property type="project" value="UniProtKB-KW"/>
</dbReference>
<comment type="caution">
    <text evidence="2">The sequence shown here is derived from an EMBL/GenBank/DDBJ whole genome shotgun (WGS) entry which is preliminary data.</text>
</comment>
<gene>
    <name evidence="2" type="ORF">EAS64_17460</name>
</gene>
<dbReference type="PANTHER" id="PTHR43433:SF5">
    <property type="entry name" value="AB HYDROLASE-1 DOMAIN-CONTAINING PROTEIN"/>
    <property type="match status" value="1"/>
</dbReference>
<dbReference type="Gene3D" id="3.40.50.1820">
    <property type="entry name" value="alpha/beta hydrolase"/>
    <property type="match status" value="1"/>
</dbReference>
<dbReference type="EMBL" id="RPFW01000003">
    <property type="protein sequence ID" value="TVZ04183.1"/>
    <property type="molecule type" value="Genomic_DNA"/>
</dbReference>
<evidence type="ECO:0000313" key="2">
    <source>
        <dbReference type="EMBL" id="TVZ04183.1"/>
    </source>
</evidence>
<reference evidence="2 3" key="1">
    <citation type="submission" date="2018-11" db="EMBL/GenBank/DDBJ databases">
        <title>Trebonia kvetii gen.nov., sp.nov., a novel acidophilic actinobacterium, and proposal of the new actinobacterial family Treboniaceae fam. nov.</title>
        <authorList>
            <person name="Rapoport D."/>
            <person name="Sagova-Mareckova M."/>
            <person name="Sedlacek I."/>
            <person name="Provaznik J."/>
            <person name="Kralova S."/>
            <person name="Pavlinic D."/>
            <person name="Benes V."/>
            <person name="Kopecky J."/>
        </authorList>
    </citation>
    <scope>NUCLEOTIDE SEQUENCE [LARGE SCALE GENOMIC DNA]</scope>
    <source>
        <strain evidence="2 3">15Tr583</strain>
    </source>
</reference>
<dbReference type="InterPro" id="IPR050471">
    <property type="entry name" value="AB_hydrolase"/>
</dbReference>
<dbReference type="Pfam" id="PF00561">
    <property type="entry name" value="Abhydrolase_1"/>
    <property type="match status" value="1"/>
</dbReference>
<feature type="domain" description="AB hydrolase-1" evidence="1">
    <location>
        <begin position="25"/>
        <end position="129"/>
    </location>
</feature>
<protein>
    <submittedName>
        <fullName evidence="2">Alpha/beta hydrolase</fullName>
    </submittedName>
</protein>
<dbReference type="InterPro" id="IPR029058">
    <property type="entry name" value="AB_hydrolase_fold"/>
</dbReference>
<dbReference type="SUPFAM" id="SSF53474">
    <property type="entry name" value="alpha/beta-Hydrolases"/>
    <property type="match status" value="1"/>
</dbReference>
<name>A0A6P2C3U3_9ACTN</name>
<sequence>MAGGTRMIRVGRHRLAARVYGRGAPTVVIEPGFGGCAADWEPIAERLAGETSVVLYDRAPYGASGAARDGRAPRDIAADLDGLLGQLGVTGPLVLAGHSAGGIYVRAYATAHPDRVAGMVLVESSHEGQRAVLDPLRPFRARLSGLLTIPSILRESPESRRGGDRRSIIREWRAFRRATAGREAPPPGALGDRPLVVLTCAPGDPSVPEGVWKAWHDLHADLAGLSADSLHVVSDSPDHYLNRGDPDLVVSAITDVVGAARGGAPLGELAAASDAE</sequence>
<dbReference type="Proteomes" id="UP000460272">
    <property type="component" value="Unassembled WGS sequence"/>
</dbReference>
<dbReference type="RefSeq" id="WP_145854052.1">
    <property type="nucleotide sequence ID" value="NZ_RPFW01000003.1"/>
</dbReference>
<proteinExistence type="predicted"/>
<dbReference type="AlphaFoldDB" id="A0A6P2C3U3"/>
<accession>A0A6P2C3U3</accession>
<dbReference type="PANTHER" id="PTHR43433">
    <property type="entry name" value="HYDROLASE, ALPHA/BETA FOLD FAMILY PROTEIN"/>
    <property type="match status" value="1"/>
</dbReference>
<dbReference type="OrthoDB" id="7185741at2"/>